<dbReference type="RefSeq" id="WP_169325921.1">
    <property type="nucleotide sequence ID" value="NZ_JABCJJ010000041.1"/>
</dbReference>
<name>A0A7Y0M0K9_CELFI</name>
<evidence type="ECO:0000313" key="5">
    <source>
        <dbReference type="Proteomes" id="UP000562124"/>
    </source>
</evidence>
<feature type="compositionally biased region" description="Basic and acidic residues" evidence="2">
    <location>
        <begin position="11"/>
        <end position="29"/>
    </location>
</feature>
<evidence type="ECO:0000313" key="4">
    <source>
        <dbReference type="EMBL" id="NMR21550.1"/>
    </source>
</evidence>
<keyword evidence="5" id="KW-1185">Reference proteome</keyword>
<organism evidence="4 5">
    <name type="scientific">Cellulomonas fimi</name>
    <dbReference type="NCBI Taxonomy" id="1708"/>
    <lineage>
        <taxon>Bacteria</taxon>
        <taxon>Bacillati</taxon>
        <taxon>Actinomycetota</taxon>
        <taxon>Actinomycetes</taxon>
        <taxon>Micrococcales</taxon>
        <taxon>Cellulomonadaceae</taxon>
        <taxon>Cellulomonas</taxon>
    </lineage>
</organism>
<accession>A0A7Y0M0K9</accession>
<dbReference type="CDD" id="cd00592">
    <property type="entry name" value="HTH_MerR-like"/>
    <property type="match status" value="1"/>
</dbReference>
<dbReference type="GO" id="GO:0003700">
    <property type="term" value="F:DNA-binding transcription factor activity"/>
    <property type="evidence" value="ECO:0007669"/>
    <property type="project" value="InterPro"/>
</dbReference>
<dbReference type="PANTHER" id="PTHR30204">
    <property type="entry name" value="REDOX-CYCLING DRUG-SENSING TRANSCRIPTIONAL ACTIVATOR SOXR"/>
    <property type="match status" value="1"/>
</dbReference>
<dbReference type="GO" id="GO:0003677">
    <property type="term" value="F:DNA binding"/>
    <property type="evidence" value="ECO:0007669"/>
    <property type="project" value="UniProtKB-KW"/>
</dbReference>
<comment type="caution">
    <text evidence="4">The sequence shown here is derived from an EMBL/GenBank/DDBJ whole genome shotgun (WGS) entry which is preliminary data.</text>
</comment>
<dbReference type="PROSITE" id="PS50937">
    <property type="entry name" value="HTH_MERR_2"/>
    <property type="match status" value="1"/>
</dbReference>
<dbReference type="Gene3D" id="1.10.1660.10">
    <property type="match status" value="1"/>
</dbReference>
<reference evidence="4 5" key="1">
    <citation type="submission" date="2020-04" db="EMBL/GenBank/DDBJ databases">
        <title>Sequencing and Assembly of C. fimi.</title>
        <authorList>
            <person name="Ramsey A.R."/>
        </authorList>
    </citation>
    <scope>NUCLEOTIDE SEQUENCE [LARGE SCALE GENOMIC DNA]</scope>
    <source>
        <strain evidence="4 5">SB</strain>
    </source>
</reference>
<feature type="domain" description="HTH merR-type" evidence="3">
    <location>
        <begin position="74"/>
        <end position="126"/>
    </location>
</feature>
<dbReference type="Proteomes" id="UP000562124">
    <property type="component" value="Unassembled WGS sequence"/>
</dbReference>
<evidence type="ECO:0000256" key="2">
    <source>
        <dbReference type="SAM" id="MobiDB-lite"/>
    </source>
</evidence>
<dbReference type="Pfam" id="PF13411">
    <property type="entry name" value="MerR_1"/>
    <property type="match status" value="1"/>
</dbReference>
<dbReference type="InterPro" id="IPR047057">
    <property type="entry name" value="MerR_fam"/>
</dbReference>
<dbReference type="InterPro" id="IPR009061">
    <property type="entry name" value="DNA-bd_dom_put_sf"/>
</dbReference>
<keyword evidence="1" id="KW-0238">DNA-binding</keyword>
<dbReference type="SMART" id="SM00422">
    <property type="entry name" value="HTH_MERR"/>
    <property type="match status" value="1"/>
</dbReference>
<dbReference type="AlphaFoldDB" id="A0A7Y0M0K9"/>
<sequence>MSPSAGHARSARADERSANGTPVDDRRGDPGAGPSRPHVVEPWPRGISRRASMRISDVLAALQLEFPAVTNSKLRFLEEQGLVEPVRTPAGYRQYSPADVERLRFVLRQQRDRYLPLKVIGEQLDALDAGDEGEGPAPARLATQDGVRQKPAVAGRWTASTLAAEAGVDEQVVTDLVEAGVLRPGPRGHFDLWARDVVVLVAALAEHGIEARHLRSFRTAAERQVDLVDQVVAPWRGQHAASSRARAGTLAAELGELCSRLHTVLVRAGVSELAP</sequence>
<dbReference type="PANTHER" id="PTHR30204:SF89">
    <property type="entry name" value="HTH MERR-TYPE DOMAIN-CONTAINING PROTEIN"/>
    <property type="match status" value="1"/>
</dbReference>
<evidence type="ECO:0000256" key="1">
    <source>
        <dbReference type="ARBA" id="ARBA00023125"/>
    </source>
</evidence>
<dbReference type="SUPFAM" id="SSF46955">
    <property type="entry name" value="Putative DNA-binding domain"/>
    <property type="match status" value="1"/>
</dbReference>
<dbReference type="EMBL" id="JABCJJ010000041">
    <property type="protein sequence ID" value="NMR21550.1"/>
    <property type="molecule type" value="Genomic_DNA"/>
</dbReference>
<proteinExistence type="predicted"/>
<protein>
    <submittedName>
        <fullName evidence="4">MerR family transcriptional regulator</fullName>
    </submittedName>
</protein>
<feature type="region of interest" description="Disordered" evidence="2">
    <location>
        <begin position="1"/>
        <end position="43"/>
    </location>
</feature>
<evidence type="ECO:0000259" key="3">
    <source>
        <dbReference type="PROSITE" id="PS50937"/>
    </source>
</evidence>
<dbReference type="InterPro" id="IPR000551">
    <property type="entry name" value="MerR-type_HTH_dom"/>
</dbReference>
<gene>
    <name evidence="4" type="ORF">HIR71_15215</name>
</gene>